<proteinExistence type="predicted"/>
<reference evidence="2" key="1">
    <citation type="journal article" date="2019" name="Int. J. Syst. Evol. Microbiol.">
        <title>The Global Catalogue of Microorganisms (GCM) 10K type strain sequencing project: providing services to taxonomists for standard genome sequencing and annotation.</title>
        <authorList>
            <consortium name="The Broad Institute Genomics Platform"/>
            <consortium name="The Broad Institute Genome Sequencing Center for Infectious Disease"/>
            <person name="Wu L."/>
            <person name="Ma J."/>
        </authorList>
    </citation>
    <scope>NUCLEOTIDE SEQUENCE [LARGE SCALE GENOMIC DNA]</scope>
    <source>
        <strain evidence="2">JCM 16929</strain>
    </source>
</reference>
<dbReference type="Proteomes" id="UP001501490">
    <property type="component" value="Unassembled WGS sequence"/>
</dbReference>
<sequence>MAGDFDTDTETGVEPIEHEGTSVLSTAECRRLLRAAHSGRVAWTAPDGPQVLPVSTLYRNGNIVFRTSPHGPLSALRHRTYVAFEIDSIDRAEAWSVVVRGVATEIHAQYDLIELWEDEGLVPWAGGKRPLFIEIQPQTISGRRYRRPAD</sequence>
<evidence type="ECO:0000313" key="1">
    <source>
        <dbReference type="EMBL" id="GAA3632756.1"/>
    </source>
</evidence>
<comment type="caution">
    <text evidence="1">The sequence shown here is derived from an EMBL/GenBank/DDBJ whole genome shotgun (WGS) entry which is preliminary data.</text>
</comment>
<accession>A0ABP7AHI0</accession>
<organism evidence="1 2">
    <name type="scientific">Microlunatus ginsengisoli</name>
    <dbReference type="NCBI Taxonomy" id="363863"/>
    <lineage>
        <taxon>Bacteria</taxon>
        <taxon>Bacillati</taxon>
        <taxon>Actinomycetota</taxon>
        <taxon>Actinomycetes</taxon>
        <taxon>Propionibacteriales</taxon>
        <taxon>Propionibacteriaceae</taxon>
        <taxon>Microlunatus</taxon>
    </lineage>
</organism>
<name>A0ABP7AHI0_9ACTN</name>
<dbReference type="InterPro" id="IPR024747">
    <property type="entry name" value="Pyridox_Oxase-rel"/>
</dbReference>
<keyword evidence="2" id="KW-1185">Reference proteome</keyword>
<dbReference type="EMBL" id="BAABAB010000030">
    <property type="protein sequence ID" value="GAA3632756.1"/>
    <property type="molecule type" value="Genomic_DNA"/>
</dbReference>
<dbReference type="Pfam" id="PF12900">
    <property type="entry name" value="Pyridox_ox_2"/>
    <property type="match status" value="1"/>
</dbReference>
<evidence type="ECO:0008006" key="3">
    <source>
        <dbReference type="Google" id="ProtNLM"/>
    </source>
</evidence>
<dbReference type="InterPro" id="IPR012349">
    <property type="entry name" value="Split_barrel_FMN-bd"/>
</dbReference>
<dbReference type="RefSeq" id="WP_344807744.1">
    <property type="nucleotide sequence ID" value="NZ_BAABAB010000030.1"/>
</dbReference>
<dbReference type="SUPFAM" id="SSF50475">
    <property type="entry name" value="FMN-binding split barrel"/>
    <property type="match status" value="1"/>
</dbReference>
<gene>
    <name evidence="1" type="ORF">GCM10022236_39150</name>
</gene>
<evidence type="ECO:0000313" key="2">
    <source>
        <dbReference type="Proteomes" id="UP001501490"/>
    </source>
</evidence>
<protein>
    <recommendedName>
        <fullName evidence="3">Pyridoxamine 5'-phosphate oxidase family protein</fullName>
    </recommendedName>
</protein>
<dbReference type="Gene3D" id="2.30.110.10">
    <property type="entry name" value="Electron Transport, Fmn-binding Protein, Chain A"/>
    <property type="match status" value="1"/>
</dbReference>